<feature type="transmembrane region" description="Helical" evidence="1">
    <location>
        <begin position="138"/>
        <end position="165"/>
    </location>
</feature>
<feature type="transmembrane region" description="Helical" evidence="1">
    <location>
        <begin position="100"/>
        <end position="117"/>
    </location>
</feature>
<feature type="transmembrane region" description="Helical" evidence="1">
    <location>
        <begin position="283"/>
        <end position="304"/>
    </location>
</feature>
<feature type="transmembrane region" description="Helical" evidence="1">
    <location>
        <begin position="430"/>
        <end position="447"/>
    </location>
</feature>
<feature type="transmembrane region" description="Helical" evidence="1">
    <location>
        <begin position="483"/>
        <end position="502"/>
    </location>
</feature>
<feature type="transmembrane region" description="Helical" evidence="1">
    <location>
        <begin position="227"/>
        <end position="243"/>
    </location>
</feature>
<proteinExistence type="predicted"/>
<dbReference type="EMBL" id="CP045121">
    <property type="protein sequence ID" value="QIN79142.1"/>
    <property type="molecule type" value="Genomic_DNA"/>
</dbReference>
<evidence type="ECO:0000313" key="2">
    <source>
        <dbReference type="EMBL" id="QIN79142.1"/>
    </source>
</evidence>
<gene>
    <name evidence="2" type="ORF">GBA65_12085</name>
</gene>
<keyword evidence="3" id="KW-1185">Reference proteome</keyword>
<dbReference type="InterPro" id="IPR019286">
    <property type="entry name" value="DUF2339_TM"/>
</dbReference>
<feature type="transmembrane region" description="Helical" evidence="1">
    <location>
        <begin position="370"/>
        <end position="388"/>
    </location>
</feature>
<name>A0A6G8PY29_9ACTN</name>
<feature type="transmembrane region" description="Helical" evidence="1">
    <location>
        <begin position="459"/>
        <end position="476"/>
    </location>
</feature>
<organism evidence="2 3">
    <name type="scientific">Rubrobacter marinus</name>
    <dbReference type="NCBI Taxonomy" id="2653852"/>
    <lineage>
        <taxon>Bacteria</taxon>
        <taxon>Bacillati</taxon>
        <taxon>Actinomycetota</taxon>
        <taxon>Rubrobacteria</taxon>
        <taxon>Rubrobacterales</taxon>
        <taxon>Rubrobacteraceae</taxon>
        <taxon>Rubrobacter</taxon>
    </lineage>
</organism>
<feature type="transmembrane region" description="Helical" evidence="1">
    <location>
        <begin position="400"/>
        <end position="421"/>
    </location>
</feature>
<evidence type="ECO:0000256" key="1">
    <source>
        <dbReference type="SAM" id="Phobius"/>
    </source>
</evidence>
<evidence type="ECO:0000313" key="3">
    <source>
        <dbReference type="Proteomes" id="UP000502706"/>
    </source>
</evidence>
<keyword evidence="1" id="KW-1133">Transmembrane helix</keyword>
<feature type="transmembrane region" description="Helical" evidence="1">
    <location>
        <begin position="202"/>
        <end position="221"/>
    </location>
</feature>
<keyword evidence="1" id="KW-0472">Membrane</keyword>
<feature type="transmembrane region" description="Helical" evidence="1">
    <location>
        <begin position="69"/>
        <end position="88"/>
    </location>
</feature>
<feature type="transmembrane region" description="Helical" evidence="1">
    <location>
        <begin position="508"/>
        <end position="528"/>
    </location>
</feature>
<dbReference type="KEGG" id="rmar:GBA65_12085"/>
<dbReference type="Pfam" id="PF10101">
    <property type="entry name" value="DUF2339"/>
    <property type="match status" value="1"/>
</dbReference>
<accession>A0A6G8PY29</accession>
<sequence>MYGGGHPPGLLPLRARGSVALSLVGAVGALGTPFLLDDGSGTLGGLVLYACVVLAGTGAIYAYRGWPSLLAVSFVGGWSVLLAGFWSAPSPTTGRYPEDLVALQLGVSFAWLLFWLVPTLREALRARYPAALPSPANAFVGGGVLAHATSVSSPLVALAFTQAIWQPASGVLGSVALAAAALYALAALALRRLEGTHIQSASLSFTQALVALLLLTISMVLVLDGDALLFALAAEAAVLHAAARRISSRVLSFEAHVLWAAVAVWVCGRLLIGLLVGPFPGSLPAPFLGAASLTDLAVIVLAFLSSRELSPRGATSTYRALAHAAVLAWLARELLPLPYGETWALLSWAFYAVALHLVSRRLPRGGTGEVAHVVSAAVAVWLGARLVGGTLAPGYPGAPIFNAQGLADLAVIALLALAGLLPGAVSPRRLARVYGLAAHAAFLAWLWRELSMPPGGEAYVTVAWGSYAVALLVAGLRLDRVSLFRAGMTTLFLVVGKLFLVDLASIEAVWRVLLFLGFGALFLALSFYTRSLWRPGRNGPIPGSEES</sequence>
<feature type="transmembrane region" description="Helical" evidence="1">
    <location>
        <begin position="171"/>
        <end position="190"/>
    </location>
</feature>
<dbReference type="AlphaFoldDB" id="A0A6G8PY29"/>
<dbReference type="PANTHER" id="PTHR38434:SF1">
    <property type="entry name" value="BLL2549 PROTEIN"/>
    <property type="match status" value="1"/>
</dbReference>
<feature type="transmembrane region" description="Helical" evidence="1">
    <location>
        <begin position="255"/>
        <end position="277"/>
    </location>
</feature>
<feature type="transmembrane region" description="Helical" evidence="1">
    <location>
        <begin position="42"/>
        <end position="62"/>
    </location>
</feature>
<keyword evidence="1" id="KW-0812">Transmembrane</keyword>
<dbReference type="PANTHER" id="PTHR38434">
    <property type="entry name" value="BLL2549 PROTEIN"/>
    <property type="match status" value="1"/>
</dbReference>
<dbReference type="Proteomes" id="UP000502706">
    <property type="component" value="Chromosome"/>
</dbReference>
<protein>
    <submittedName>
        <fullName evidence="2">DUF2339 domain-containing protein</fullName>
    </submittedName>
</protein>
<reference evidence="2 3" key="1">
    <citation type="submission" date="2019-10" db="EMBL/GenBank/DDBJ databases">
        <title>Rubrobacter sp nov SCSIO 52915 isolated from a deep-sea sediment in the South China Sea.</title>
        <authorList>
            <person name="Chen R.W."/>
        </authorList>
    </citation>
    <scope>NUCLEOTIDE SEQUENCE [LARGE SCALE GENOMIC DNA]</scope>
    <source>
        <strain evidence="2 3">SCSIO 52915</strain>
    </source>
</reference>